<name>A0A9W6FTM2_9BACT</name>
<keyword evidence="4" id="KW-1185">Reference proteome</keyword>
<comment type="caution">
    <text evidence="3">The sequence shown here is derived from an EMBL/GenBank/DDBJ whole genome shotgun (WGS) entry which is preliminary data.</text>
</comment>
<evidence type="ECO:0000256" key="1">
    <source>
        <dbReference type="SAM" id="MobiDB-lite"/>
    </source>
</evidence>
<proteinExistence type="predicted"/>
<dbReference type="EMBL" id="BSDR01000001">
    <property type="protein sequence ID" value="GLI33636.1"/>
    <property type="molecule type" value="Genomic_DNA"/>
</dbReference>
<dbReference type="RefSeq" id="WP_281792745.1">
    <property type="nucleotide sequence ID" value="NZ_BSDR01000001.1"/>
</dbReference>
<keyword evidence="2" id="KW-0472">Membrane</keyword>
<feature type="transmembrane region" description="Helical" evidence="2">
    <location>
        <begin position="22"/>
        <end position="44"/>
    </location>
</feature>
<organism evidence="3 4">
    <name type="scientific">Desulforhabdus amnigena</name>
    <dbReference type="NCBI Taxonomy" id="40218"/>
    <lineage>
        <taxon>Bacteria</taxon>
        <taxon>Pseudomonadati</taxon>
        <taxon>Thermodesulfobacteriota</taxon>
        <taxon>Syntrophobacteria</taxon>
        <taxon>Syntrophobacterales</taxon>
        <taxon>Syntrophobacteraceae</taxon>
        <taxon>Desulforhabdus</taxon>
    </lineage>
</organism>
<feature type="region of interest" description="Disordered" evidence="1">
    <location>
        <begin position="99"/>
        <end position="163"/>
    </location>
</feature>
<dbReference type="InterPro" id="IPR016936">
    <property type="entry name" value="UCP029693"/>
</dbReference>
<reference evidence="3" key="1">
    <citation type="submission" date="2022-12" db="EMBL/GenBank/DDBJ databases">
        <title>Reference genome sequencing for broad-spectrum identification of bacterial and archaeal isolates by mass spectrometry.</title>
        <authorList>
            <person name="Sekiguchi Y."/>
            <person name="Tourlousse D.M."/>
        </authorList>
    </citation>
    <scope>NUCLEOTIDE SEQUENCE</scope>
    <source>
        <strain evidence="3">ASRB1</strain>
    </source>
</reference>
<evidence type="ECO:0000313" key="3">
    <source>
        <dbReference type="EMBL" id="GLI33636.1"/>
    </source>
</evidence>
<feature type="compositionally biased region" description="Basic and acidic residues" evidence="1">
    <location>
        <begin position="135"/>
        <end position="160"/>
    </location>
</feature>
<gene>
    <name evidence="3" type="ORF">DAMNIGENAA_10690</name>
</gene>
<dbReference type="AlphaFoldDB" id="A0A9W6FTM2"/>
<keyword evidence="2" id="KW-0812">Transmembrane</keyword>
<dbReference type="Proteomes" id="UP001144372">
    <property type="component" value="Unassembled WGS sequence"/>
</dbReference>
<keyword evidence="2" id="KW-1133">Transmembrane helix</keyword>
<protein>
    <recommendedName>
        <fullName evidence="5">DUF2333 domain-containing protein</fullName>
    </recommendedName>
</protein>
<dbReference type="Pfam" id="PF10095">
    <property type="entry name" value="DUF2333"/>
    <property type="match status" value="1"/>
</dbReference>
<accession>A0A9W6FTM2</accession>
<evidence type="ECO:0008006" key="5">
    <source>
        <dbReference type="Google" id="ProtNLM"/>
    </source>
</evidence>
<evidence type="ECO:0000256" key="2">
    <source>
        <dbReference type="SAM" id="Phobius"/>
    </source>
</evidence>
<evidence type="ECO:0000313" key="4">
    <source>
        <dbReference type="Proteomes" id="UP001144372"/>
    </source>
</evidence>
<sequence>MGVLDERAGGLRRRLGLLRCRHLWLVHLLVLFVVFGGVACGWGGRQQGVDAQQEGNGENQSMGKEAQGFFASLPQQGEFLLASISNKGVAYAAVNPTGEESHAANAPTPKQELHQESQVQPAAPMVPGHTPSELDTLKREEERTPKPEPVVAEHAEHGPRLPEISPIPGVTFVETMINLMEHELNGRFWGWRPNDIFIGQFTDDINQYQLGVLEAMRFTTLRLKDSLTRMGDADAYDPDLEQALNLFMNRATSFWFPSAESSYSEAVDHLKNFLVKLKTGKRSFYYRKDTIISLLATYKDLLGNVNKTLIVSPVSFFKADDYFYYAKGVSHVFYEILRVSRVGFQNQLASTLYGLDVMDEIIHELYRVEEMSPWIVLDSDLDGFFANHRANINAPLSEATHMMGVLTQF</sequence>